<evidence type="ECO:0000256" key="2">
    <source>
        <dbReference type="ARBA" id="ARBA00022771"/>
    </source>
</evidence>
<gene>
    <name evidence="7" type="ORF">PPROV_001118700</name>
</gene>
<dbReference type="Pfam" id="PF00628">
    <property type="entry name" value="PHD"/>
    <property type="match status" value="1"/>
</dbReference>
<dbReference type="PROSITE" id="PS01359">
    <property type="entry name" value="ZF_PHD_1"/>
    <property type="match status" value="1"/>
</dbReference>
<evidence type="ECO:0000313" key="7">
    <source>
        <dbReference type="EMBL" id="GHP12459.1"/>
    </source>
</evidence>
<protein>
    <recommendedName>
        <fullName evidence="6">PHD-type domain-containing protein</fullName>
    </recommendedName>
</protein>
<sequence>MAYEPSTPTAHTPSAPMMPLFDPRSMIPQLPGGSPTPAPAPPAGAGDAAAAAGEDDVAEPHLGAAPGHAAPDLGIDGNEESCGACGYGGELLCCENCPAVFHAHCHGYMDPEETPDEWECYACAGKLMFNTPLCCMPVNVGQEVMVAYKANHLLYYRATVSSVTEDKTRARVTYTGWQDAHDEEIALNDTRLWRGSVEKNIWSSMKGRQTGSPVTPNAMLHYVDPKFTKNLKHPQKAPMRDMSPGEKQRTKAVLAGKRAGTPHAEKAQPTPKRATRISERPRRHVICQEPQEVVVNTYQNNPCL</sequence>
<feature type="compositionally biased region" description="Low complexity" evidence="5">
    <location>
        <begin position="43"/>
        <end position="52"/>
    </location>
</feature>
<feature type="region of interest" description="Disordered" evidence="5">
    <location>
        <begin position="231"/>
        <end position="278"/>
    </location>
</feature>
<keyword evidence="2 4" id="KW-0863">Zinc-finger</keyword>
<keyword evidence="3" id="KW-0862">Zinc</keyword>
<dbReference type="InterPro" id="IPR019786">
    <property type="entry name" value="Zinc_finger_PHD-type_CS"/>
</dbReference>
<proteinExistence type="predicted"/>
<evidence type="ECO:0000256" key="1">
    <source>
        <dbReference type="ARBA" id="ARBA00022723"/>
    </source>
</evidence>
<dbReference type="InterPro" id="IPR019787">
    <property type="entry name" value="Znf_PHD-finger"/>
</dbReference>
<name>A0A830I5Z4_9CHLO</name>
<evidence type="ECO:0000259" key="6">
    <source>
        <dbReference type="PROSITE" id="PS50016"/>
    </source>
</evidence>
<keyword evidence="1" id="KW-0479">Metal-binding</keyword>
<feature type="region of interest" description="Disordered" evidence="5">
    <location>
        <begin position="1"/>
        <end position="70"/>
    </location>
</feature>
<dbReference type="GO" id="GO:0008270">
    <property type="term" value="F:zinc ion binding"/>
    <property type="evidence" value="ECO:0007669"/>
    <property type="project" value="UniProtKB-KW"/>
</dbReference>
<feature type="domain" description="PHD-type" evidence="6">
    <location>
        <begin position="79"/>
        <end position="126"/>
    </location>
</feature>
<dbReference type="Proteomes" id="UP000660262">
    <property type="component" value="Unassembled WGS sequence"/>
</dbReference>
<evidence type="ECO:0000256" key="4">
    <source>
        <dbReference type="PROSITE-ProRule" id="PRU00146"/>
    </source>
</evidence>
<feature type="compositionally biased region" description="Low complexity" evidence="5">
    <location>
        <begin position="1"/>
        <end position="19"/>
    </location>
</feature>
<dbReference type="PANTHER" id="PTHR46508:SF3">
    <property type="entry name" value="ACYL-COA N-ACYLTRANSFERASE WITH RING_FYVE_PHD-TYPE ZINC FINGER PROTEIN"/>
    <property type="match status" value="1"/>
</dbReference>
<keyword evidence="8" id="KW-1185">Reference proteome</keyword>
<organism evidence="7 8">
    <name type="scientific">Pycnococcus provasolii</name>
    <dbReference type="NCBI Taxonomy" id="41880"/>
    <lineage>
        <taxon>Eukaryota</taxon>
        <taxon>Viridiplantae</taxon>
        <taxon>Chlorophyta</taxon>
        <taxon>Pseudoscourfieldiophyceae</taxon>
        <taxon>Pseudoscourfieldiales</taxon>
        <taxon>Pycnococcaceae</taxon>
        <taxon>Pycnococcus</taxon>
    </lineage>
</organism>
<dbReference type="PANTHER" id="PTHR46508">
    <property type="entry name" value="PHD FINGER FAMILY PROTEIN"/>
    <property type="match status" value="1"/>
</dbReference>
<comment type="caution">
    <text evidence="7">The sequence shown here is derived from an EMBL/GenBank/DDBJ whole genome shotgun (WGS) entry which is preliminary data.</text>
</comment>
<dbReference type="InterPro" id="IPR001965">
    <property type="entry name" value="Znf_PHD"/>
</dbReference>
<reference evidence="7" key="1">
    <citation type="submission" date="2020-10" db="EMBL/GenBank/DDBJ databases">
        <title>Unveiling of a novel bifunctional photoreceptor, Dualchrome1, isolated from a cosmopolitan green alga.</title>
        <authorList>
            <person name="Suzuki S."/>
            <person name="Kawachi M."/>
        </authorList>
    </citation>
    <scope>NUCLEOTIDE SEQUENCE</scope>
    <source>
        <strain evidence="7">NIES 2893</strain>
    </source>
</reference>
<dbReference type="EMBL" id="BNJQ01000042">
    <property type="protein sequence ID" value="GHP12459.1"/>
    <property type="molecule type" value="Genomic_DNA"/>
</dbReference>
<dbReference type="SMART" id="SM00249">
    <property type="entry name" value="PHD"/>
    <property type="match status" value="1"/>
</dbReference>
<evidence type="ECO:0000313" key="8">
    <source>
        <dbReference type="Proteomes" id="UP000660262"/>
    </source>
</evidence>
<evidence type="ECO:0000256" key="5">
    <source>
        <dbReference type="SAM" id="MobiDB-lite"/>
    </source>
</evidence>
<dbReference type="PROSITE" id="PS50016">
    <property type="entry name" value="ZF_PHD_2"/>
    <property type="match status" value="1"/>
</dbReference>
<dbReference type="SUPFAM" id="SSF57903">
    <property type="entry name" value="FYVE/PHD zinc finger"/>
    <property type="match status" value="1"/>
</dbReference>
<dbReference type="OrthoDB" id="548568at2759"/>
<dbReference type="InterPro" id="IPR011011">
    <property type="entry name" value="Znf_FYVE_PHD"/>
</dbReference>
<dbReference type="InterPro" id="IPR013083">
    <property type="entry name" value="Znf_RING/FYVE/PHD"/>
</dbReference>
<dbReference type="Gene3D" id="2.30.30.140">
    <property type="match status" value="1"/>
</dbReference>
<evidence type="ECO:0000256" key="3">
    <source>
        <dbReference type="ARBA" id="ARBA00022833"/>
    </source>
</evidence>
<accession>A0A830I5Z4</accession>
<feature type="compositionally biased region" description="Low complexity" evidence="5">
    <location>
        <begin position="60"/>
        <end position="70"/>
    </location>
</feature>
<dbReference type="Gene3D" id="3.30.40.10">
    <property type="entry name" value="Zinc/RING finger domain, C3HC4 (zinc finger)"/>
    <property type="match status" value="1"/>
</dbReference>
<dbReference type="AlphaFoldDB" id="A0A830I5Z4"/>